<dbReference type="SUPFAM" id="SSF88659">
    <property type="entry name" value="Sigma3 and sigma4 domains of RNA polymerase sigma factors"/>
    <property type="match status" value="1"/>
</dbReference>
<evidence type="ECO:0000256" key="2">
    <source>
        <dbReference type="ARBA" id="ARBA00023015"/>
    </source>
</evidence>
<sequence>METLQPSDSALISLYIAGKEEAFALLLDRHKARVFTTIMLIVRDEDVADDLLQDTFIKAIHTMKSGRYNEEGKFSSWICRIAHNLAIDFFRREKRSPLLNLDTTSHAFNSLSHAEEGVESALTREETYARLRELIQDLPAAQKEVLIMRHYGDMSFQEIADATGVSINTALGRMRYALINLRKKMAVQPIPYDQNLTQREPAPVRVQRIAS</sequence>
<keyword evidence="8" id="KW-1185">Reference proteome</keyword>
<keyword evidence="2" id="KW-0805">Transcription regulation</keyword>
<dbReference type="PANTHER" id="PTHR43133:SF51">
    <property type="entry name" value="RNA POLYMERASE SIGMA FACTOR"/>
    <property type="match status" value="1"/>
</dbReference>
<dbReference type="InterPro" id="IPR014284">
    <property type="entry name" value="RNA_pol_sigma-70_dom"/>
</dbReference>
<comment type="similarity">
    <text evidence="1">Belongs to the sigma-70 factor family. ECF subfamily.</text>
</comment>
<dbReference type="EMBL" id="JAFLQZ010000014">
    <property type="protein sequence ID" value="MBO0359865.1"/>
    <property type="molecule type" value="Genomic_DNA"/>
</dbReference>
<dbReference type="NCBIfam" id="TIGR02937">
    <property type="entry name" value="sigma70-ECF"/>
    <property type="match status" value="1"/>
</dbReference>
<name>A0A939EYJ0_9BACT</name>
<dbReference type="SUPFAM" id="SSF88946">
    <property type="entry name" value="Sigma2 domain of RNA polymerase sigma factors"/>
    <property type="match status" value="1"/>
</dbReference>
<evidence type="ECO:0000256" key="3">
    <source>
        <dbReference type="ARBA" id="ARBA00023082"/>
    </source>
</evidence>
<organism evidence="7 8">
    <name type="scientific">Hymenobacter telluris</name>
    <dbReference type="NCBI Taxonomy" id="2816474"/>
    <lineage>
        <taxon>Bacteria</taxon>
        <taxon>Pseudomonadati</taxon>
        <taxon>Bacteroidota</taxon>
        <taxon>Cytophagia</taxon>
        <taxon>Cytophagales</taxon>
        <taxon>Hymenobacteraceae</taxon>
        <taxon>Hymenobacter</taxon>
    </lineage>
</organism>
<dbReference type="RefSeq" id="WP_206985811.1">
    <property type="nucleotide sequence ID" value="NZ_JAFLQZ010000014.1"/>
</dbReference>
<evidence type="ECO:0000259" key="6">
    <source>
        <dbReference type="Pfam" id="PF08281"/>
    </source>
</evidence>
<dbReference type="Pfam" id="PF08281">
    <property type="entry name" value="Sigma70_r4_2"/>
    <property type="match status" value="1"/>
</dbReference>
<dbReference type="Gene3D" id="1.10.1740.10">
    <property type="match status" value="1"/>
</dbReference>
<dbReference type="Pfam" id="PF04542">
    <property type="entry name" value="Sigma70_r2"/>
    <property type="match status" value="1"/>
</dbReference>
<dbReference type="GO" id="GO:0006352">
    <property type="term" value="P:DNA-templated transcription initiation"/>
    <property type="evidence" value="ECO:0007669"/>
    <property type="project" value="InterPro"/>
</dbReference>
<protein>
    <submittedName>
        <fullName evidence="7">Sigma-70 family RNA polymerase sigma factor</fullName>
    </submittedName>
</protein>
<evidence type="ECO:0000259" key="5">
    <source>
        <dbReference type="Pfam" id="PF04542"/>
    </source>
</evidence>
<dbReference type="PANTHER" id="PTHR43133">
    <property type="entry name" value="RNA POLYMERASE ECF-TYPE SIGMA FACTO"/>
    <property type="match status" value="1"/>
</dbReference>
<comment type="caution">
    <text evidence="7">The sequence shown here is derived from an EMBL/GenBank/DDBJ whole genome shotgun (WGS) entry which is preliminary data.</text>
</comment>
<feature type="domain" description="RNA polymerase sigma factor 70 region 4 type 2" evidence="6">
    <location>
        <begin position="130"/>
        <end position="169"/>
    </location>
</feature>
<dbReference type="Proteomes" id="UP000664144">
    <property type="component" value="Unassembled WGS sequence"/>
</dbReference>
<reference evidence="7" key="1">
    <citation type="submission" date="2021-03" db="EMBL/GenBank/DDBJ databases">
        <authorList>
            <person name="Kim M.K."/>
        </authorList>
    </citation>
    <scope>NUCLEOTIDE SEQUENCE</scope>
    <source>
        <strain evidence="7">BT186</strain>
    </source>
</reference>
<dbReference type="InterPro" id="IPR036388">
    <property type="entry name" value="WH-like_DNA-bd_sf"/>
</dbReference>
<dbReference type="InterPro" id="IPR007627">
    <property type="entry name" value="RNA_pol_sigma70_r2"/>
</dbReference>
<dbReference type="AlphaFoldDB" id="A0A939EYJ0"/>
<dbReference type="GO" id="GO:0016987">
    <property type="term" value="F:sigma factor activity"/>
    <property type="evidence" value="ECO:0007669"/>
    <property type="project" value="UniProtKB-KW"/>
</dbReference>
<keyword evidence="3" id="KW-0731">Sigma factor</keyword>
<dbReference type="GO" id="GO:0003677">
    <property type="term" value="F:DNA binding"/>
    <property type="evidence" value="ECO:0007669"/>
    <property type="project" value="InterPro"/>
</dbReference>
<accession>A0A939EYJ0</accession>
<dbReference type="InterPro" id="IPR013324">
    <property type="entry name" value="RNA_pol_sigma_r3/r4-like"/>
</dbReference>
<evidence type="ECO:0000256" key="1">
    <source>
        <dbReference type="ARBA" id="ARBA00010641"/>
    </source>
</evidence>
<proteinExistence type="inferred from homology"/>
<dbReference type="CDD" id="cd06171">
    <property type="entry name" value="Sigma70_r4"/>
    <property type="match status" value="1"/>
</dbReference>
<evidence type="ECO:0000313" key="7">
    <source>
        <dbReference type="EMBL" id="MBO0359865.1"/>
    </source>
</evidence>
<dbReference type="InterPro" id="IPR013249">
    <property type="entry name" value="RNA_pol_sigma70_r4_t2"/>
</dbReference>
<dbReference type="InterPro" id="IPR039425">
    <property type="entry name" value="RNA_pol_sigma-70-like"/>
</dbReference>
<evidence type="ECO:0000256" key="4">
    <source>
        <dbReference type="ARBA" id="ARBA00023163"/>
    </source>
</evidence>
<feature type="domain" description="RNA polymerase sigma-70 region 2" evidence="5">
    <location>
        <begin position="26"/>
        <end position="95"/>
    </location>
</feature>
<evidence type="ECO:0000313" key="8">
    <source>
        <dbReference type="Proteomes" id="UP000664144"/>
    </source>
</evidence>
<keyword evidence="4" id="KW-0804">Transcription</keyword>
<gene>
    <name evidence="7" type="ORF">J0X19_18035</name>
</gene>
<dbReference type="Gene3D" id="1.10.10.10">
    <property type="entry name" value="Winged helix-like DNA-binding domain superfamily/Winged helix DNA-binding domain"/>
    <property type="match status" value="1"/>
</dbReference>
<dbReference type="InterPro" id="IPR013325">
    <property type="entry name" value="RNA_pol_sigma_r2"/>
</dbReference>